<dbReference type="AlphaFoldDB" id="A0A921RMK7"/>
<organism evidence="2 3">
    <name type="scientific">Sorghum bicolor</name>
    <name type="common">Sorghum</name>
    <name type="synonym">Sorghum vulgare</name>
    <dbReference type="NCBI Taxonomy" id="4558"/>
    <lineage>
        <taxon>Eukaryota</taxon>
        <taxon>Viridiplantae</taxon>
        <taxon>Streptophyta</taxon>
        <taxon>Embryophyta</taxon>
        <taxon>Tracheophyta</taxon>
        <taxon>Spermatophyta</taxon>
        <taxon>Magnoliopsida</taxon>
        <taxon>Liliopsida</taxon>
        <taxon>Poales</taxon>
        <taxon>Poaceae</taxon>
        <taxon>PACMAD clade</taxon>
        <taxon>Panicoideae</taxon>
        <taxon>Andropogonodae</taxon>
        <taxon>Andropogoneae</taxon>
        <taxon>Sorghinae</taxon>
        <taxon>Sorghum</taxon>
    </lineage>
</organism>
<accession>A0A921RMK7</accession>
<gene>
    <name evidence="2" type="ORF">BDA96_02G101100</name>
</gene>
<evidence type="ECO:0000313" key="2">
    <source>
        <dbReference type="EMBL" id="KAG0542405.1"/>
    </source>
</evidence>
<keyword evidence="1" id="KW-0812">Transmembrane</keyword>
<comment type="caution">
    <text evidence="2">The sequence shown here is derived from an EMBL/GenBank/DDBJ whole genome shotgun (WGS) entry which is preliminary data.</text>
</comment>
<feature type="transmembrane region" description="Helical" evidence="1">
    <location>
        <begin position="52"/>
        <end position="72"/>
    </location>
</feature>
<keyword evidence="1" id="KW-0472">Membrane</keyword>
<sequence>MVIQGLQHHCRRHLQDQCQQQLLKVYVKQSTLFYIDRNHNCISLICMYRSVYLWYNTLHEAIASVVVLLILYHQI</sequence>
<name>A0A921RMK7_SORBI</name>
<reference evidence="2" key="1">
    <citation type="journal article" date="2019" name="BMC Genomics">
        <title>A new reference genome for Sorghum bicolor reveals high levels of sequence similarity between sweet and grain genotypes: implications for the genetics of sugar metabolism.</title>
        <authorList>
            <person name="Cooper E.A."/>
            <person name="Brenton Z.W."/>
            <person name="Flinn B.S."/>
            <person name="Jenkins J."/>
            <person name="Shu S."/>
            <person name="Flowers D."/>
            <person name="Luo F."/>
            <person name="Wang Y."/>
            <person name="Xia P."/>
            <person name="Barry K."/>
            <person name="Daum C."/>
            <person name="Lipzen A."/>
            <person name="Yoshinaga Y."/>
            <person name="Schmutz J."/>
            <person name="Saski C."/>
            <person name="Vermerris W."/>
            <person name="Kresovich S."/>
        </authorList>
    </citation>
    <scope>NUCLEOTIDE SEQUENCE</scope>
</reference>
<proteinExistence type="predicted"/>
<reference evidence="2" key="2">
    <citation type="submission" date="2020-10" db="EMBL/GenBank/DDBJ databases">
        <authorList>
            <person name="Cooper E.A."/>
            <person name="Brenton Z.W."/>
            <person name="Flinn B.S."/>
            <person name="Jenkins J."/>
            <person name="Shu S."/>
            <person name="Flowers D."/>
            <person name="Luo F."/>
            <person name="Wang Y."/>
            <person name="Xia P."/>
            <person name="Barry K."/>
            <person name="Daum C."/>
            <person name="Lipzen A."/>
            <person name="Yoshinaga Y."/>
            <person name="Schmutz J."/>
            <person name="Saski C."/>
            <person name="Vermerris W."/>
            <person name="Kresovich S."/>
        </authorList>
    </citation>
    <scope>NUCLEOTIDE SEQUENCE</scope>
</reference>
<dbReference type="Proteomes" id="UP000807115">
    <property type="component" value="Chromosome 2"/>
</dbReference>
<dbReference type="EMBL" id="CM027681">
    <property type="protein sequence ID" value="KAG0542405.1"/>
    <property type="molecule type" value="Genomic_DNA"/>
</dbReference>
<protein>
    <submittedName>
        <fullName evidence="2">Uncharacterized protein</fullName>
    </submittedName>
</protein>
<evidence type="ECO:0000256" key="1">
    <source>
        <dbReference type="SAM" id="Phobius"/>
    </source>
</evidence>
<evidence type="ECO:0000313" key="3">
    <source>
        <dbReference type="Proteomes" id="UP000807115"/>
    </source>
</evidence>
<keyword evidence="1" id="KW-1133">Transmembrane helix</keyword>